<reference evidence="5 6" key="1">
    <citation type="submission" date="2024-09" db="EMBL/GenBank/DDBJ databases">
        <authorList>
            <person name="Sun Q."/>
            <person name="Mori K."/>
        </authorList>
    </citation>
    <scope>NUCLEOTIDE SEQUENCE [LARGE SCALE GENOMIC DNA]</scope>
    <source>
        <strain evidence="5 6">JCM 12520</strain>
    </source>
</reference>
<protein>
    <submittedName>
        <fullName evidence="5">Ankyrin repeat domain-containing protein</fullName>
    </submittedName>
</protein>
<evidence type="ECO:0000313" key="6">
    <source>
        <dbReference type="Proteomes" id="UP001589619"/>
    </source>
</evidence>
<dbReference type="SUPFAM" id="SSF48403">
    <property type="entry name" value="Ankyrin repeat"/>
    <property type="match status" value="2"/>
</dbReference>
<feature type="repeat" description="ANK" evidence="3">
    <location>
        <begin position="343"/>
        <end position="375"/>
    </location>
</feature>
<feature type="region of interest" description="Disordered" evidence="4">
    <location>
        <begin position="1"/>
        <end position="34"/>
    </location>
</feature>
<dbReference type="PRINTS" id="PR01415">
    <property type="entry name" value="ANKYRIN"/>
</dbReference>
<feature type="repeat" description="ANK" evidence="3">
    <location>
        <begin position="399"/>
        <end position="428"/>
    </location>
</feature>
<comment type="caution">
    <text evidence="5">The sequence shown here is derived from an EMBL/GenBank/DDBJ whole genome shotgun (WGS) entry which is preliminary data.</text>
</comment>
<keyword evidence="1" id="KW-0677">Repeat</keyword>
<feature type="repeat" description="ANK" evidence="3">
    <location>
        <begin position="463"/>
        <end position="495"/>
    </location>
</feature>
<dbReference type="PROSITE" id="PS50297">
    <property type="entry name" value="ANK_REP_REGION"/>
    <property type="match status" value="7"/>
</dbReference>
<dbReference type="InterPro" id="IPR036770">
    <property type="entry name" value="Ankyrin_rpt-contain_sf"/>
</dbReference>
<keyword evidence="6" id="KW-1185">Reference proteome</keyword>
<sequence>MNGHHRANKKPAEEQPEALRTEQPVPGSGGRGNDVWGLLVSSMTGDADRAERLLRSDPGLANCRWGYSAPLHFAVCEGHEQVASLLLEHGADATYRSPLSWQDDYVTVARDRGHEAIVRLLERHLESRYGTSSEGGRLAELIRARQTDLAVQMLDRSPELLHAADERGNTPLHWATLTRQLPLIDVLLERGADIRARRGDGATPLQLAIAGGDYWFRARRDLTERAIRNEWFLVGYLTARGADYDIGAAAAVGDTERLTLLLEADPQLANAGSPAGFRPLGFAAKYGHTAAVRLLLEHGADPNAPETDAPQGSALWHAAAGNHAGCAELLLERGALPDAAVEAGGTPLFIAISKGYDRLVRLLYAHGGSIGLDSACWLGRIDLAGEMIRADRTLVNGGGDYGPLCLAAGAGHADIVRLLIRSGADLQAPWYANNYMGYAADSGTEMVRLLLQAGADPNHANWQGVTYLHTAAYRGQTAVAALLLEFGADPDAIDQEHGTTPLGWAAKAGQTDMVRWLLEQGADPRLPAGEPRLTPSAWAERRGHADLAVMLRKAAQVHD</sequence>
<evidence type="ECO:0000313" key="5">
    <source>
        <dbReference type="EMBL" id="MFB9754163.1"/>
    </source>
</evidence>
<feature type="compositionally biased region" description="Basic and acidic residues" evidence="4">
    <location>
        <begin position="10"/>
        <end position="20"/>
    </location>
</feature>
<dbReference type="EMBL" id="JBHMAG010000014">
    <property type="protein sequence ID" value="MFB9754163.1"/>
    <property type="molecule type" value="Genomic_DNA"/>
</dbReference>
<feature type="repeat" description="ANK" evidence="3">
    <location>
        <begin position="66"/>
        <end position="98"/>
    </location>
</feature>
<evidence type="ECO:0000256" key="4">
    <source>
        <dbReference type="SAM" id="MobiDB-lite"/>
    </source>
</evidence>
<feature type="repeat" description="ANK" evidence="3">
    <location>
        <begin position="275"/>
        <end position="307"/>
    </location>
</feature>
<keyword evidence="2 3" id="KW-0040">ANK repeat</keyword>
<dbReference type="PROSITE" id="PS50088">
    <property type="entry name" value="ANK_REPEAT"/>
    <property type="match status" value="7"/>
</dbReference>
<accession>A0ABV5W1H0</accession>
<gene>
    <name evidence="5" type="ORF">ACFFNY_21555</name>
</gene>
<feature type="repeat" description="ANK" evidence="3">
    <location>
        <begin position="497"/>
        <end position="529"/>
    </location>
</feature>
<dbReference type="PANTHER" id="PTHR24198">
    <property type="entry name" value="ANKYRIN REPEAT AND PROTEIN KINASE DOMAIN-CONTAINING PROTEIN"/>
    <property type="match status" value="1"/>
</dbReference>
<dbReference type="SMART" id="SM00248">
    <property type="entry name" value="ANK"/>
    <property type="match status" value="10"/>
</dbReference>
<name>A0ABV5W1H0_9BACL</name>
<proteinExistence type="predicted"/>
<organism evidence="5 6">
    <name type="scientific">Paenibacillus hodogayensis</name>
    <dbReference type="NCBI Taxonomy" id="279208"/>
    <lineage>
        <taxon>Bacteria</taxon>
        <taxon>Bacillati</taxon>
        <taxon>Bacillota</taxon>
        <taxon>Bacilli</taxon>
        <taxon>Bacillales</taxon>
        <taxon>Paenibacillaceae</taxon>
        <taxon>Paenibacillus</taxon>
    </lineage>
</organism>
<dbReference type="Gene3D" id="1.25.40.20">
    <property type="entry name" value="Ankyrin repeat-containing domain"/>
    <property type="match status" value="4"/>
</dbReference>
<dbReference type="InterPro" id="IPR002110">
    <property type="entry name" value="Ankyrin_rpt"/>
</dbReference>
<evidence type="ECO:0000256" key="1">
    <source>
        <dbReference type="ARBA" id="ARBA00022737"/>
    </source>
</evidence>
<dbReference type="Pfam" id="PF12796">
    <property type="entry name" value="Ank_2"/>
    <property type="match status" value="2"/>
</dbReference>
<dbReference type="Proteomes" id="UP001589619">
    <property type="component" value="Unassembled WGS sequence"/>
</dbReference>
<dbReference type="RefSeq" id="WP_344914228.1">
    <property type="nucleotide sequence ID" value="NZ_BAAAYO010000013.1"/>
</dbReference>
<feature type="repeat" description="ANK" evidence="3">
    <location>
        <begin position="167"/>
        <end position="199"/>
    </location>
</feature>
<evidence type="ECO:0000256" key="2">
    <source>
        <dbReference type="ARBA" id="ARBA00023043"/>
    </source>
</evidence>
<dbReference type="Pfam" id="PF00023">
    <property type="entry name" value="Ank"/>
    <property type="match status" value="2"/>
</dbReference>
<evidence type="ECO:0000256" key="3">
    <source>
        <dbReference type="PROSITE-ProRule" id="PRU00023"/>
    </source>
</evidence>
<dbReference type="PANTHER" id="PTHR24198:SF165">
    <property type="entry name" value="ANKYRIN REPEAT-CONTAINING PROTEIN-RELATED"/>
    <property type="match status" value="1"/>
</dbReference>
<dbReference type="Pfam" id="PF13857">
    <property type="entry name" value="Ank_5"/>
    <property type="match status" value="1"/>
</dbReference>